<evidence type="ECO:0000256" key="2">
    <source>
        <dbReference type="SAM" id="MobiDB-lite"/>
    </source>
</evidence>
<dbReference type="Gene3D" id="2.30.30.40">
    <property type="entry name" value="SH3 Domains"/>
    <property type="match status" value="1"/>
</dbReference>
<feature type="transmembrane region" description="Helical" evidence="3">
    <location>
        <begin position="72"/>
        <end position="92"/>
    </location>
</feature>
<feature type="region of interest" description="Disordered" evidence="2">
    <location>
        <begin position="227"/>
        <end position="286"/>
    </location>
</feature>
<dbReference type="SUPFAM" id="SSF52540">
    <property type="entry name" value="P-loop containing nucleoside triphosphate hydrolases"/>
    <property type="match status" value="1"/>
</dbReference>
<dbReference type="InterPro" id="IPR036028">
    <property type="entry name" value="SH3-like_dom_sf"/>
</dbReference>
<dbReference type="PRINTS" id="PR01626">
    <property type="entry name" value="LCACHANNELB"/>
</dbReference>
<keyword evidence="1" id="KW-0597">Phosphoprotein</keyword>
<dbReference type="SUPFAM" id="SSF50044">
    <property type="entry name" value="SH3-domain"/>
    <property type="match status" value="1"/>
</dbReference>
<proteinExistence type="predicted"/>
<sequence>MDASKFSKAGVVAREVFGMGTIKGSADSTYSQPSSDLSLDEEREALRRETERRALSQLEKARIWYYNAISKASCMVYLFGYGLVAICLYFHFPPTWMCNSVRSIWKREEHRTNGWLCVEQHKSVAFAVQTNVAYDGTLDDDSPVHGCAISFGAKDFLHIKEKYNNDWWIGRLVKEGCDVGFIPSPVKLENLRLQQSQAGRSAHKLHANVVVTLYVWGDSKNASTTNLGGLASEMNNPKTSGSRGSTPPTPGLVSEGDQNGLENAGTEDTESLNRPAITTPPPKEKRKPFFKKVENIPPYDVVPSMRPVVLVGPSLKGYEVTDMMQKALFDYLKHHFEGRIIITRVTADISLAKRSLLNNPSKRAILERTNSRATSLAEVQSEIERIFELARSLQLIVLDCDTINHPTQLTKTSLAPILVYVKISSPKVMPPVHMCNVAGAV</sequence>
<dbReference type="Pfam" id="PF00625">
    <property type="entry name" value="Guanylate_kin"/>
    <property type="match status" value="1"/>
</dbReference>
<dbReference type="Proteomes" id="UP001235939">
    <property type="component" value="Chromosome 04"/>
</dbReference>
<protein>
    <submittedName>
        <fullName evidence="6">CACNB2</fullName>
    </submittedName>
</protein>
<dbReference type="PANTHER" id="PTHR11824">
    <property type="entry name" value="VOLTAGE-DEPENDENT CALCIUM CHANNEL BETA SUBUNIT"/>
    <property type="match status" value="1"/>
</dbReference>
<dbReference type="CDD" id="cd11863">
    <property type="entry name" value="SH3_CACNB"/>
    <property type="match status" value="1"/>
</dbReference>
<dbReference type="Gene3D" id="3.40.50.300">
    <property type="entry name" value="P-loop containing nucleotide triphosphate hydrolases"/>
    <property type="match status" value="1"/>
</dbReference>
<dbReference type="InterPro" id="IPR000584">
    <property type="entry name" value="VDCC_L_bsu"/>
</dbReference>
<organism evidence="6 7">
    <name type="scientific">Cordylochernes scorpioides</name>
    <dbReference type="NCBI Taxonomy" id="51811"/>
    <lineage>
        <taxon>Eukaryota</taxon>
        <taxon>Metazoa</taxon>
        <taxon>Ecdysozoa</taxon>
        <taxon>Arthropoda</taxon>
        <taxon>Chelicerata</taxon>
        <taxon>Arachnida</taxon>
        <taxon>Pseudoscorpiones</taxon>
        <taxon>Cheliferoidea</taxon>
        <taxon>Chernetidae</taxon>
        <taxon>Cordylochernes</taxon>
    </lineage>
</organism>
<evidence type="ECO:0000256" key="3">
    <source>
        <dbReference type="SAM" id="Phobius"/>
    </source>
</evidence>
<name>A0ABY6KBI7_9ARAC</name>
<evidence type="ECO:0000313" key="7">
    <source>
        <dbReference type="Proteomes" id="UP001235939"/>
    </source>
</evidence>
<feature type="domain" description="Guanylate kinase/L-type calcium channel beta subunit" evidence="4">
    <location>
        <begin position="304"/>
        <end position="429"/>
    </location>
</feature>
<keyword evidence="3" id="KW-0472">Membrane</keyword>
<evidence type="ECO:0000313" key="6">
    <source>
        <dbReference type="EMBL" id="UYV66221.1"/>
    </source>
</evidence>
<evidence type="ECO:0000259" key="5">
    <source>
        <dbReference type="Pfam" id="PF12052"/>
    </source>
</evidence>
<dbReference type="EMBL" id="CP092866">
    <property type="protein sequence ID" value="UYV66221.1"/>
    <property type="molecule type" value="Genomic_DNA"/>
</dbReference>
<feature type="domain" description="Voltage-dependent L-type calcium channel subunit beta-1-4 N-terminal A" evidence="5">
    <location>
        <begin position="24"/>
        <end position="62"/>
    </location>
</feature>
<dbReference type="Gene3D" id="3.30.1310.30">
    <property type="match status" value="1"/>
</dbReference>
<feature type="compositionally biased region" description="Polar residues" evidence="2">
    <location>
        <begin position="227"/>
        <end position="246"/>
    </location>
</feature>
<dbReference type="InterPro" id="IPR027417">
    <property type="entry name" value="P-loop_NTPase"/>
</dbReference>
<evidence type="ECO:0000256" key="1">
    <source>
        <dbReference type="ARBA" id="ARBA00022553"/>
    </source>
</evidence>
<dbReference type="InterPro" id="IPR008145">
    <property type="entry name" value="GK/Ca_channel_bsu"/>
</dbReference>
<evidence type="ECO:0000259" key="4">
    <source>
        <dbReference type="Pfam" id="PF00625"/>
    </source>
</evidence>
<accession>A0ABY6KBI7</accession>
<reference evidence="6 7" key="1">
    <citation type="submission" date="2022-01" db="EMBL/GenBank/DDBJ databases">
        <title>A chromosomal length assembly of Cordylochernes scorpioides.</title>
        <authorList>
            <person name="Zeh D."/>
            <person name="Zeh J."/>
        </authorList>
    </citation>
    <scope>NUCLEOTIDE SEQUENCE [LARGE SCALE GENOMIC DNA]</scope>
    <source>
        <strain evidence="6">IN4F17</strain>
        <tissue evidence="6">Whole Body</tissue>
    </source>
</reference>
<gene>
    <name evidence="6" type="ORF">LAZ67_4000862</name>
</gene>
<keyword evidence="3" id="KW-0812">Transmembrane</keyword>
<keyword evidence="3" id="KW-1133">Transmembrane helix</keyword>
<dbReference type="InterPro" id="IPR046937">
    <property type="entry name" value="CAB1-4_N_A-dom"/>
</dbReference>
<dbReference type="Pfam" id="PF12052">
    <property type="entry name" value="VGCC_beta4Aa_N"/>
    <property type="match status" value="1"/>
</dbReference>
<keyword evidence="7" id="KW-1185">Reference proteome</keyword>